<organism evidence="4 5">
    <name type="scientific">Bradyrhizobium denitrificans</name>
    <dbReference type="NCBI Taxonomy" id="2734912"/>
    <lineage>
        <taxon>Bacteria</taxon>
        <taxon>Pseudomonadati</taxon>
        <taxon>Pseudomonadota</taxon>
        <taxon>Alphaproteobacteria</taxon>
        <taxon>Hyphomicrobiales</taxon>
        <taxon>Nitrobacteraceae</taxon>
        <taxon>Bradyrhizobium</taxon>
    </lineage>
</organism>
<sequence length="949" mass="103676">MPEDDHQDSVISFGPFRLFPKSRLLEKDGAQLHIGGRALDILIVLAKRPGEVVGKRELVKSIWADVHVDEGSLRFHVAALRKVLGDAGKSARYVVNVPGRGYCFAAPLAHPASSAAPAPVQAAARASLPPSLARMIGRDDVIDRISSGLSLHRFITVVGPGGIGKTAVAVTVAHRRSADFAGQVFFIDFGPLRDPTLVATAIASAVGLAVGADDPLPALLANLQDKRTLLIFDSCEHVLEILAPLAERLIRDVPQLHVLATSRESFRSEGERIFRLFPLDCPPRRDDLGVGEILAYPAAQLFVDRIAQGSGPLELSREDASLVADICRRLDGIALAIELAASRVNAYGIAGTASLLDSRFSLQWRGRRTAIPRHQTLSAALDWSYDLLSASEGTILRRLSVFVGSFTPEAAAAVASGDGLSPSETSEAIDNLVTKSLIVTSGRTLRYRLLDMTRTYAHGKLAASGEERHVAQRHAEYFRHLLTRAETETSAPLHAWLNTYAGELDNVRAALDWAFSADGNAALGIALTAATVTLWVRLSLFAECRERARTALAVLDDNVEGVDRLRMQLLAALGWSLMYGEGRAREARPILEATHELADRLDDKDFRLRALWGLCIDQFNNGEFGKARALADRFTIIAASSPDETDLMLADRLMAVALHYLGDQTDAAIRIDRVNASLHVLTEKPKIFPLDLGVSTQYFRARILWLRGSADQALELAARNIEEGRANGHALTFCSVLGQSACLLNFFAGDYDAAKRHGVELLGHADRHAVRPWSLWARAFNAMIIARSGDIATGLPLLREELERAGDTRFLPRFLPLLGELAACFGEAGQTDRGLAAIEDVLKRCDERQERWYLPELIRIKGELMLRDAEQSAGAEACFREAMAIAAQQGANFWQLRCAISIARIKMTQSRKEEAADVLEAVCKQLTEGANTADLRMARGLITQLQRDR</sequence>
<dbReference type="Gene3D" id="3.40.50.300">
    <property type="entry name" value="P-loop containing nucleotide triphosphate hydrolases"/>
    <property type="match status" value="1"/>
</dbReference>
<dbReference type="RefSeq" id="WP_172241751.1">
    <property type="nucleotide sequence ID" value="NZ_JABFDP010000034.1"/>
</dbReference>
<dbReference type="SUPFAM" id="SSF48452">
    <property type="entry name" value="TPR-like"/>
    <property type="match status" value="1"/>
</dbReference>
<dbReference type="SUPFAM" id="SSF46894">
    <property type="entry name" value="C-terminal effector domain of the bipartite response regulators"/>
    <property type="match status" value="1"/>
</dbReference>
<dbReference type="Proteomes" id="UP001314635">
    <property type="component" value="Unassembled WGS sequence"/>
</dbReference>
<dbReference type="InterPro" id="IPR058852">
    <property type="entry name" value="HTH_77"/>
</dbReference>
<dbReference type="Pfam" id="PF00486">
    <property type="entry name" value="Trans_reg_C"/>
    <property type="match status" value="1"/>
</dbReference>
<dbReference type="InterPro" id="IPR036388">
    <property type="entry name" value="WH-like_DNA-bd_sf"/>
</dbReference>
<evidence type="ECO:0000313" key="5">
    <source>
        <dbReference type="Proteomes" id="UP001314635"/>
    </source>
</evidence>
<dbReference type="EMBL" id="JAFCLK010000048">
    <property type="protein sequence ID" value="MBR1140809.1"/>
    <property type="molecule type" value="Genomic_DNA"/>
</dbReference>
<dbReference type="PANTHER" id="PTHR47691">
    <property type="entry name" value="REGULATOR-RELATED"/>
    <property type="match status" value="1"/>
</dbReference>
<evidence type="ECO:0000313" key="4">
    <source>
        <dbReference type="EMBL" id="MBR1140809.1"/>
    </source>
</evidence>
<dbReference type="InterPro" id="IPR011990">
    <property type="entry name" value="TPR-like_helical_dom_sf"/>
</dbReference>
<keyword evidence="5" id="KW-1185">Reference proteome</keyword>
<gene>
    <name evidence="4" type="ORF">JQ619_34185</name>
</gene>
<evidence type="ECO:0000256" key="2">
    <source>
        <dbReference type="PROSITE-ProRule" id="PRU01091"/>
    </source>
</evidence>
<feature type="DNA-binding region" description="OmpR/PhoB-type" evidence="2">
    <location>
        <begin position="8"/>
        <end position="106"/>
    </location>
</feature>
<name>A0ABS5GHI7_9BRAD</name>
<dbReference type="PROSITE" id="PS51755">
    <property type="entry name" value="OMPR_PHOB"/>
    <property type="match status" value="1"/>
</dbReference>
<evidence type="ECO:0000259" key="3">
    <source>
        <dbReference type="PROSITE" id="PS51755"/>
    </source>
</evidence>
<evidence type="ECO:0000256" key="1">
    <source>
        <dbReference type="ARBA" id="ARBA00023125"/>
    </source>
</evidence>
<dbReference type="InterPro" id="IPR016032">
    <property type="entry name" value="Sig_transdc_resp-reg_C-effctor"/>
</dbReference>
<dbReference type="SMART" id="SM00862">
    <property type="entry name" value="Trans_reg_C"/>
    <property type="match status" value="1"/>
</dbReference>
<proteinExistence type="predicted"/>
<reference evidence="5" key="1">
    <citation type="journal article" date="2021" name="ISME J.">
        <title>Evolutionary origin and ecological implication of a unique nif island in free-living Bradyrhizobium lineages.</title>
        <authorList>
            <person name="Tao J."/>
        </authorList>
    </citation>
    <scope>NUCLEOTIDE SEQUENCE [LARGE SCALE GENOMIC DNA]</scope>
    <source>
        <strain evidence="5">SZCCT0094</strain>
    </source>
</reference>
<dbReference type="SUPFAM" id="SSF52540">
    <property type="entry name" value="P-loop containing nucleoside triphosphate hydrolases"/>
    <property type="match status" value="1"/>
</dbReference>
<dbReference type="Pfam" id="PF25872">
    <property type="entry name" value="HTH_77"/>
    <property type="match status" value="1"/>
</dbReference>
<dbReference type="PANTHER" id="PTHR47691:SF3">
    <property type="entry name" value="HTH-TYPE TRANSCRIPTIONAL REGULATOR RV0890C-RELATED"/>
    <property type="match status" value="1"/>
</dbReference>
<dbReference type="InterPro" id="IPR027417">
    <property type="entry name" value="P-loop_NTPase"/>
</dbReference>
<protein>
    <submittedName>
        <fullName evidence="4">Winged helix-turn-helix domain-containing protein</fullName>
    </submittedName>
</protein>
<comment type="caution">
    <text evidence="4">The sequence shown here is derived from an EMBL/GenBank/DDBJ whole genome shotgun (WGS) entry which is preliminary data.</text>
</comment>
<dbReference type="InterPro" id="IPR001867">
    <property type="entry name" value="OmpR/PhoB-type_DNA-bd"/>
</dbReference>
<dbReference type="Gene3D" id="1.25.40.10">
    <property type="entry name" value="Tetratricopeptide repeat domain"/>
    <property type="match status" value="1"/>
</dbReference>
<dbReference type="CDD" id="cd00383">
    <property type="entry name" value="trans_reg_C"/>
    <property type="match status" value="1"/>
</dbReference>
<feature type="domain" description="OmpR/PhoB-type" evidence="3">
    <location>
        <begin position="8"/>
        <end position="106"/>
    </location>
</feature>
<accession>A0ABS5GHI7</accession>
<keyword evidence="1 2" id="KW-0238">DNA-binding</keyword>
<dbReference type="Gene3D" id="1.10.10.10">
    <property type="entry name" value="Winged helix-like DNA-binding domain superfamily/Winged helix DNA-binding domain"/>
    <property type="match status" value="1"/>
</dbReference>